<gene>
    <name evidence="2" type="ORF">KSP40_PGU011923</name>
</gene>
<sequence length="359" mass="39715">MTSRRVSVMELVLGRLGDGVRRRKTGQKGPLWKPSMWKEKTKTRHVELKQDMPWLDAHMEEGLYTLAKYKKPLFVHAEVVTQSESDDAISIVSDPREEAAIRELQTSMEETKVGGRAEGAHVHIAHKSDAGISLDLLKDAKSSGASVTVETAPHYLSFSAEEIRDGDTRFKCSPPIRDKINRQKLWDSLLEGHIDLLSSDHSPTIPSLKLLEEGDFLRAWGGVSSLQFDLPATWTAGLKYEITLGQLVKWWSEKPAKLAGQEHNKGSKGYGSSPKLSLPSRSSKKKKSSYARLLYESRVVCNVNNGLDDGVRGCIFGRDGVLEDLTLVEKHEARVGAAVSTGSIARELHMVAKKGHVPS</sequence>
<protein>
    <recommendedName>
        <fullName evidence="4">Allantoinase</fullName>
    </recommendedName>
</protein>
<dbReference type="SUPFAM" id="SSF51556">
    <property type="entry name" value="Metallo-dependent hydrolases"/>
    <property type="match status" value="1"/>
</dbReference>
<feature type="compositionally biased region" description="Low complexity" evidence="1">
    <location>
        <begin position="272"/>
        <end position="281"/>
    </location>
</feature>
<dbReference type="EMBL" id="JBBWWR010000005">
    <property type="protein sequence ID" value="KAK8966580.1"/>
    <property type="molecule type" value="Genomic_DNA"/>
</dbReference>
<dbReference type="Gene3D" id="3.20.20.140">
    <property type="entry name" value="Metal-dependent hydrolases"/>
    <property type="match status" value="1"/>
</dbReference>
<feature type="region of interest" description="Disordered" evidence="1">
    <location>
        <begin position="260"/>
        <end position="284"/>
    </location>
</feature>
<dbReference type="InterPro" id="IPR050138">
    <property type="entry name" value="DHOase/Allantoinase_Hydrolase"/>
</dbReference>
<keyword evidence="3" id="KW-1185">Reference proteome</keyword>
<reference evidence="2 3" key="1">
    <citation type="journal article" date="2022" name="Nat. Plants">
        <title>Genomes of leafy and leafless Platanthera orchids illuminate the evolution of mycoheterotrophy.</title>
        <authorList>
            <person name="Li M.H."/>
            <person name="Liu K.W."/>
            <person name="Li Z."/>
            <person name="Lu H.C."/>
            <person name="Ye Q.L."/>
            <person name="Zhang D."/>
            <person name="Wang J.Y."/>
            <person name="Li Y.F."/>
            <person name="Zhong Z.M."/>
            <person name="Liu X."/>
            <person name="Yu X."/>
            <person name="Liu D.K."/>
            <person name="Tu X.D."/>
            <person name="Liu B."/>
            <person name="Hao Y."/>
            <person name="Liao X.Y."/>
            <person name="Jiang Y.T."/>
            <person name="Sun W.H."/>
            <person name="Chen J."/>
            <person name="Chen Y.Q."/>
            <person name="Ai Y."/>
            <person name="Zhai J.W."/>
            <person name="Wu S.S."/>
            <person name="Zhou Z."/>
            <person name="Hsiao Y.Y."/>
            <person name="Wu W.L."/>
            <person name="Chen Y.Y."/>
            <person name="Lin Y.F."/>
            <person name="Hsu J.L."/>
            <person name="Li C.Y."/>
            <person name="Wang Z.W."/>
            <person name="Zhao X."/>
            <person name="Zhong W.Y."/>
            <person name="Ma X.K."/>
            <person name="Ma L."/>
            <person name="Huang J."/>
            <person name="Chen G.Z."/>
            <person name="Huang M.Z."/>
            <person name="Huang L."/>
            <person name="Peng D.H."/>
            <person name="Luo Y.B."/>
            <person name="Zou S.Q."/>
            <person name="Chen S.P."/>
            <person name="Lan S."/>
            <person name="Tsai W.C."/>
            <person name="Van de Peer Y."/>
            <person name="Liu Z.J."/>
        </authorList>
    </citation>
    <scope>NUCLEOTIDE SEQUENCE [LARGE SCALE GENOMIC DNA]</scope>
    <source>
        <strain evidence="2">Lor288</strain>
    </source>
</reference>
<accession>A0ABR2MQX9</accession>
<dbReference type="PANTHER" id="PTHR43668">
    <property type="entry name" value="ALLANTOINASE"/>
    <property type="match status" value="1"/>
</dbReference>
<evidence type="ECO:0000313" key="2">
    <source>
        <dbReference type="EMBL" id="KAK8966580.1"/>
    </source>
</evidence>
<evidence type="ECO:0000313" key="3">
    <source>
        <dbReference type="Proteomes" id="UP001412067"/>
    </source>
</evidence>
<comment type="caution">
    <text evidence="2">The sequence shown here is derived from an EMBL/GenBank/DDBJ whole genome shotgun (WGS) entry which is preliminary data.</text>
</comment>
<proteinExistence type="predicted"/>
<dbReference type="InterPro" id="IPR032466">
    <property type="entry name" value="Metal_Hydrolase"/>
</dbReference>
<evidence type="ECO:0000256" key="1">
    <source>
        <dbReference type="SAM" id="MobiDB-lite"/>
    </source>
</evidence>
<evidence type="ECO:0008006" key="4">
    <source>
        <dbReference type="Google" id="ProtNLM"/>
    </source>
</evidence>
<dbReference type="Proteomes" id="UP001412067">
    <property type="component" value="Unassembled WGS sequence"/>
</dbReference>
<organism evidence="2 3">
    <name type="scientific">Platanthera guangdongensis</name>
    <dbReference type="NCBI Taxonomy" id="2320717"/>
    <lineage>
        <taxon>Eukaryota</taxon>
        <taxon>Viridiplantae</taxon>
        <taxon>Streptophyta</taxon>
        <taxon>Embryophyta</taxon>
        <taxon>Tracheophyta</taxon>
        <taxon>Spermatophyta</taxon>
        <taxon>Magnoliopsida</taxon>
        <taxon>Liliopsida</taxon>
        <taxon>Asparagales</taxon>
        <taxon>Orchidaceae</taxon>
        <taxon>Orchidoideae</taxon>
        <taxon>Orchideae</taxon>
        <taxon>Orchidinae</taxon>
        <taxon>Platanthera</taxon>
    </lineage>
</organism>
<dbReference type="PANTHER" id="PTHR43668:SF2">
    <property type="entry name" value="ALLANTOINASE"/>
    <property type="match status" value="1"/>
</dbReference>
<name>A0ABR2MQX9_9ASPA</name>